<protein>
    <submittedName>
        <fullName evidence="1">Uncharacterized protein</fullName>
    </submittedName>
</protein>
<name>A0A9W9GBY9_9EURO</name>
<evidence type="ECO:0000313" key="1">
    <source>
        <dbReference type="EMBL" id="KAJ5116068.1"/>
    </source>
</evidence>
<keyword evidence="2" id="KW-1185">Reference proteome</keyword>
<organism evidence="1 2">
    <name type="scientific">Penicillium angulare</name>
    <dbReference type="NCBI Taxonomy" id="116970"/>
    <lineage>
        <taxon>Eukaryota</taxon>
        <taxon>Fungi</taxon>
        <taxon>Dikarya</taxon>
        <taxon>Ascomycota</taxon>
        <taxon>Pezizomycotina</taxon>
        <taxon>Eurotiomycetes</taxon>
        <taxon>Eurotiomycetidae</taxon>
        <taxon>Eurotiales</taxon>
        <taxon>Aspergillaceae</taxon>
        <taxon>Penicillium</taxon>
    </lineage>
</organism>
<gene>
    <name evidence="1" type="ORF">N7456_000416</name>
</gene>
<dbReference type="EMBL" id="JAPQKH010000001">
    <property type="protein sequence ID" value="KAJ5116068.1"/>
    <property type="molecule type" value="Genomic_DNA"/>
</dbReference>
<reference evidence="1" key="1">
    <citation type="submission" date="2022-11" db="EMBL/GenBank/DDBJ databases">
        <authorList>
            <person name="Petersen C."/>
        </authorList>
    </citation>
    <scope>NUCLEOTIDE SEQUENCE</scope>
    <source>
        <strain evidence="1">IBT 30069</strain>
    </source>
</reference>
<evidence type="ECO:0000313" key="2">
    <source>
        <dbReference type="Proteomes" id="UP001149165"/>
    </source>
</evidence>
<accession>A0A9W9GBY9</accession>
<sequence>MAQQSPLVCFVIREDSDFATDVASAESSFQESRGVLVDAFDNQYGFGYGSYTSYSFLNDSWKPLSKNIVENFVDEMKEAEEKQLPGVVFVIRGWDGITADTKSFLKIFDRCSSMPIKVHLRAYADEPPRFFDVDVTDICTILTTHPYSRQVGYPQDTVTFVDNFLKLAIRAMAKANPELISSLVSRSL</sequence>
<dbReference type="Proteomes" id="UP001149165">
    <property type="component" value="Unassembled WGS sequence"/>
</dbReference>
<dbReference type="OrthoDB" id="4358598at2759"/>
<comment type="caution">
    <text evidence="1">The sequence shown here is derived from an EMBL/GenBank/DDBJ whole genome shotgun (WGS) entry which is preliminary data.</text>
</comment>
<proteinExistence type="predicted"/>
<reference evidence="1" key="2">
    <citation type="journal article" date="2023" name="IMA Fungus">
        <title>Comparative genomic study of the Penicillium genus elucidates a diverse pangenome and 15 lateral gene transfer events.</title>
        <authorList>
            <person name="Petersen C."/>
            <person name="Sorensen T."/>
            <person name="Nielsen M.R."/>
            <person name="Sondergaard T.E."/>
            <person name="Sorensen J.L."/>
            <person name="Fitzpatrick D.A."/>
            <person name="Frisvad J.C."/>
            <person name="Nielsen K.L."/>
        </authorList>
    </citation>
    <scope>NUCLEOTIDE SEQUENCE</scope>
    <source>
        <strain evidence="1">IBT 30069</strain>
    </source>
</reference>
<dbReference type="AlphaFoldDB" id="A0A9W9GBY9"/>